<dbReference type="InterPro" id="IPR013325">
    <property type="entry name" value="RNA_pol_sigma_r2"/>
</dbReference>
<dbReference type="Gene3D" id="1.10.1740.10">
    <property type="match status" value="1"/>
</dbReference>
<dbReference type="InterPro" id="IPR007627">
    <property type="entry name" value="RNA_pol_sigma70_r2"/>
</dbReference>
<organism evidence="2 3">
    <name type="scientific">Clostridium gasigenes</name>
    <dbReference type="NCBI Taxonomy" id="94869"/>
    <lineage>
        <taxon>Bacteria</taxon>
        <taxon>Bacillati</taxon>
        <taxon>Bacillota</taxon>
        <taxon>Clostridia</taxon>
        <taxon>Eubacteriales</taxon>
        <taxon>Clostridiaceae</taxon>
        <taxon>Clostridium</taxon>
    </lineage>
</organism>
<dbReference type="SUPFAM" id="SSF88946">
    <property type="entry name" value="Sigma2 domain of RNA polymerase sigma factors"/>
    <property type="match status" value="1"/>
</dbReference>
<accession>A0A7X0SDM1</accession>
<evidence type="ECO:0000313" key="3">
    <source>
        <dbReference type="Proteomes" id="UP000585258"/>
    </source>
</evidence>
<gene>
    <name evidence="2" type="ORF">H7E68_12855</name>
</gene>
<sequence>MKVKFNKDYIDIKQHGDKDDVFVLLTLSKNGDKAAKELLIKKYYALIVFQTKGIYLNGYTFDDLVQTGIESVLKSINNFDISKGIEAFNSYVFFSIKNNFNYLCRKEIRYNEVLSLNTIVKDNMESMDFIPDTKILEEVIIKTIASKELLFSLQLLDKEELELVKFLYLNDETSEKQYLSKYAELKEKDYYYCTSLKKRALNKLKSAIGCNIFHIS</sequence>
<dbReference type="AlphaFoldDB" id="A0A7X0SDM1"/>
<dbReference type="Pfam" id="PF04542">
    <property type="entry name" value="Sigma70_r2"/>
    <property type="match status" value="1"/>
</dbReference>
<feature type="domain" description="RNA polymerase sigma-70 region 2" evidence="1">
    <location>
        <begin position="39"/>
        <end position="107"/>
    </location>
</feature>
<dbReference type="EMBL" id="JACKWY010000007">
    <property type="protein sequence ID" value="MBB6715594.1"/>
    <property type="molecule type" value="Genomic_DNA"/>
</dbReference>
<name>A0A7X0SDM1_9CLOT</name>
<reference evidence="2 3" key="1">
    <citation type="submission" date="2020-08" db="EMBL/GenBank/DDBJ databases">
        <title>Clostridia isolated from Swiss meat.</title>
        <authorList>
            <person name="Wambui J."/>
            <person name="Stevens M.J.A."/>
            <person name="Stephan R."/>
        </authorList>
    </citation>
    <scope>NUCLEOTIDE SEQUENCE [LARGE SCALE GENOMIC DNA]</scope>
    <source>
        <strain evidence="2 3">CM001</strain>
    </source>
</reference>
<proteinExistence type="predicted"/>
<evidence type="ECO:0000313" key="2">
    <source>
        <dbReference type="EMBL" id="MBB6715594.1"/>
    </source>
</evidence>
<dbReference type="GO" id="GO:0003700">
    <property type="term" value="F:DNA-binding transcription factor activity"/>
    <property type="evidence" value="ECO:0007669"/>
    <property type="project" value="InterPro"/>
</dbReference>
<dbReference type="Proteomes" id="UP000585258">
    <property type="component" value="Unassembled WGS sequence"/>
</dbReference>
<dbReference type="GO" id="GO:0006352">
    <property type="term" value="P:DNA-templated transcription initiation"/>
    <property type="evidence" value="ECO:0007669"/>
    <property type="project" value="InterPro"/>
</dbReference>
<protein>
    <submittedName>
        <fullName evidence="2">Sigma-70 family RNA polymerase sigma factor</fullName>
    </submittedName>
</protein>
<dbReference type="RefSeq" id="WP_185164810.1">
    <property type="nucleotide sequence ID" value="NZ_JACKWY010000007.1"/>
</dbReference>
<evidence type="ECO:0000259" key="1">
    <source>
        <dbReference type="Pfam" id="PF04542"/>
    </source>
</evidence>
<comment type="caution">
    <text evidence="2">The sequence shown here is derived from an EMBL/GenBank/DDBJ whole genome shotgun (WGS) entry which is preliminary data.</text>
</comment>